<keyword evidence="11" id="KW-1185">Reference proteome</keyword>
<evidence type="ECO:0000313" key="11">
    <source>
        <dbReference type="Proteomes" id="UP001162734"/>
    </source>
</evidence>
<dbReference type="RefSeq" id="WP_248344773.1">
    <property type="nucleotide sequence ID" value="NZ_AP025592.1"/>
</dbReference>
<dbReference type="EC" id="2.7.4.25" evidence="8"/>
<gene>
    <name evidence="8 10" type="primary">cmk</name>
    <name evidence="10" type="ORF">AMPC_09500</name>
</gene>
<evidence type="ECO:0000256" key="6">
    <source>
        <dbReference type="ARBA" id="ARBA00047615"/>
    </source>
</evidence>
<dbReference type="EMBL" id="AP025592">
    <property type="protein sequence ID" value="BDG07837.1"/>
    <property type="molecule type" value="Genomic_DNA"/>
</dbReference>
<comment type="subcellular location">
    <subcellularLocation>
        <location evidence="8">Cytoplasm</location>
    </subcellularLocation>
</comment>
<dbReference type="Gene3D" id="3.40.50.300">
    <property type="entry name" value="P-loop containing nucleotide triphosphate hydrolases"/>
    <property type="match status" value="1"/>
</dbReference>
<evidence type="ECO:0000313" key="10">
    <source>
        <dbReference type="EMBL" id="BDG07837.1"/>
    </source>
</evidence>
<comment type="similarity">
    <text evidence="1 8">Belongs to the cytidylate kinase family. Type 1 subfamily.</text>
</comment>
<dbReference type="Pfam" id="PF02224">
    <property type="entry name" value="Cytidylate_kin"/>
    <property type="match status" value="1"/>
</dbReference>
<organism evidence="10 11">
    <name type="scientific">Anaeromyxobacter paludicola</name>
    <dbReference type="NCBI Taxonomy" id="2918171"/>
    <lineage>
        <taxon>Bacteria</taxon>
        <taxon>Pseudomonadati</taxon>
        <taxon>Myxococcota</taxon>
        <taxon>Myxococcia</taxon>
        <taxon>Myxococcales</taxon>
        <taxon>Cystobacterineae</taxon>
        <taxon>Anaeromyxobacteraceae</taxon>
        <taxon>Anaeromyxobacter</taxon>
    </lineage>
</organism>
<proteinExistence type="inferred from homology"/>
<evidence type="ECO:0000259" key="9">
    <source>
        <dbReference type="Pfam" id="PF02224"/>
    </source>
</evidence>
<evidence type="ECO:0000256" key="3">
    <source>
        <dbReference type="ARBA" id="ARBA00022741"/>
    </source>
</evidence>
<keyword evidence="4 8" id="KW-0418">Kinase</keyword>
<keyword evidence="8" id="KW-0963">Cytoplasm</keyword>
<feature type="binding site" evidence="8">
    <location>
        <begin position="11"/>
        <end position="19"/>
    </location>
    <ligand>
        <name>ATP</name>
        <dbReference type="ChEBI" id="CHEBI:30616"/>
    </ligand>
</feature>
<dbReference type="InterPro" id="IPR003136">
    <property type="entry name" value="Cytidylate_kin"/>
</dbReference>
<comment type="catalytic activity">
    <reaction evidence="7 8">
        <text>CMP + ATP = CDP + ADP</text>
        <dbReference type="Rhea" id="RHEA:11600"/>
        <dbReference type="ChEBI" id="CHEBI:30616"/>
        <dbReference type="ChEBI" id="CHEBI:58069"/>
        <dbReference type="ChEBI" id="CHEBI:60377"/>
        <dbReference type="ChEBI" id="CHEBI:456216"/>
        <dbReference type="EC" id="2.7.4.25"/>
    </reaction>
</comment>
<keyword evidence="2 8" id="KW-0808">Transferase</keyword>
<evidence type="ECO:0000256" key="5">
    <source>
        <dbReference type="ARBA" id="ARBA00022840"/>
    </source>
</evidence>
<evidence type="ECO:0000256" key="7">
    <source>
        <dbReference type="ARBA" id="ARBA00048478"/>
    </source>
</evidence>
<reference evidence="11" key="1">
    <citation type="journal article" date="2022" name="Int. J. Syst. Evol. Microbiol.">
        <title>Anaeromyxobacter oryzae sp. nov., Anaeromyxobacter diazotrophicus sp. nov. and Anaeromyxobacter paludicola sp. nov., isolated from paddy soils.</title>
        <authorList>
            <person name="Itoh H."/>
            <person name="Xu Z."/>
            <person name="Mise K."/>
            <person name="Masuda Y."/>
            <person name="Ushijima N."/>
            <person name="Hayakawa C."/>
            <person name="Shiratori Y."/>
            <person name="Senoo K."/>
        </authorList>
    </citation>
    <scope>NUCLEOTIDE SEQUENCE [LARGE SCALE GENOMIC DNA]</scope>
    <source>
        <strain evidence="11">Red630</strain>
    </source>
</reference>
<dbReference type="SUPFAM" id="SSF52540">
    <property type="entry name" value="P-loop containing nucleoside triphosphate hydrolases"/>
    <property type="match status" value="1"/>
</dbReference>
<sequence length="236" mass="24697">MSRPFIVAIDGPAGAGKSTTSRRLAARLGFAMVDTGAIYRTVALAARRAAIAFDDDAALGPLLPALCIRFAPPPGGEGAQRVLLGEEDVSAAIRTPEMSLGASAVSARPVVRAALLDLQRRLATAPGNAGAVLEGRDIGTVVFPDADAKFFLTASPEVRARRRFAELQARGDTTPFEQVLADQLKRDADDSSRAVAPLRPAADARVFDSTALSLDEVVEALAGEVRARVAQGVDPR</sequence>
<name>A0ABM7X7P7_9BACT</name>
<evidence type="ECO:0000256" key="4">
    <source>
        <dbReference type="ARBA" id="ARBA00022777"/>
    </source>
</evidence>
<dbReference type="NCBIfam" id="TIGR00017">
    <property type="entry name" value="cmk"/>
    <property type="match status" value="1"/>
</dbReference>
<comment type="catalytic activity">
    <reaction evidence="6 8">
        <text>dCMP + ATP = dCDP + ADP</text>
        <dbReference type="Rhea" id="RHEA:25094"/>
        <dbReference type="ChEBI" id="CHEBI:30616"/>
        <dbReference type="ChEBI" id="CHEBI:57566"/>
        <dbReference type="ChEBI" id="CHEBI:58593"/>
        <dbReference type="ChEBI" id="CHEBI:456216"/>
        <dbReference type="EC" id="2.7.4.25"/>
    </reaction>
</comment>
<dbReference type="InterPro" id="IPR027417">
    <property type="entry name" value="P-loop_NTPase"/>
</dbReference>
<dbReference type="HAMAP" id="MF_00238">
    <property type="entry name" value="Cytidyl_kinase_type1"/>
    <property type="match status" value="1"/>
</dbReference>
<dbReference type="GO" id="GO:0016301">
    <property type="term" value="F:kinase activity"/>
    <property type="evidence" value="ECO:0007669"/>
    <property type="project" value="UniProtKB-KW"/>
</dbReference>
<dbReference type="Proteomes" id="UP001162734">
    <property type="component" value="Chromosome"/>
</dbReference>
<protein>
    <recommendedName>
        <fullName evidence="8">Cytidylate kinase</fullName>
        <shortName evidence="8">CK</shortName>
        <ecNumber evidence="8">2.7.4.25</ecNumber>
    </recommendedName>
    <alternativeName>
        <fullName evidence="8">Cytidine monophosphate kinase</fullName>
        <shortName evidence="8">CMP kinase</shortName>
    </alternativeName>
</protein>
<evidence type="ECO:0000256" key="1">
    <source>
        <dbReference type="ARBA" id="ARBA00009427"/>
    </source>
</evidence>
<keyword evidence="5 8" id="KW-0067">ATP-binding</keyword>
<dbReference type="InterPro" id="IPR011994">
    <property type="entry name" value="Cytidylate_kinase_dom"/>
</dbReference>
<dbReference type="CDD" id="cd02020">
    <property type="entry name" value="CMPK"/>
    <property type="match status" value="1"/>
</dbReference>
<evidence type="ECO:0000256" key="8">
    <source>
        <dbReference type="HAMAP-Rule" id="MF_00238"/>
    </source>
</evidence>
<feature type="domain" description="Cytidylate kinase" evidence="9">
    <location>
        <begin position="7"/>
        <end position="225"/>
    </location>
</feature>
<keyword evidence="3 8" id="KW-0547">Nucleotide-binding</keyword>
<accession>A0ABM7X7P7</accession>
<evidence type="ECO:0000256" key="2">
    <source>
        <dbReference type="ARBA" id="ARBA00022679"/>
    </source>
</evidence>